<dbReference type="STRING" id="1328313.DS2_14229"/>
<dbReference type="AlphaFoldDB" id="W7QMK1"/>
<protein>
    <submittedName>
        <fullName evidence="2">Periplasmic phospholipid binding protein, MlaC</fullName>
    </submittedName>
</protein>
<evidence type="ECO:0000313" key="2">
    <source>
        <dbReference type="EMBL" id="EWH09138.1"/>
    </source>
</evidence>
<dbReference type="Proteomes" id="UP000019276">
    <property type="component" value="Unassembled WGS sequence"/>
</dbReference>
<feature type="chain" id="PRO_5004898255" evidence="1">
    <location>
        <begin position="23"/>
        <end position="225"/>
    </location>
</feature>
<name>W7QMK1_9ALTE</name>
<keyword evidence="1" id="KW-0732">Signal</keyword>
<evidence type="ECO:0000313" key="3">
    <source>
        <dbReference type="Proteomes" id="UP000019276"/>
    </source>
</evidence>
<evidence type="ECO:0000256" key="1">
    <source>
        <dbReference type="SAM" id="SignalP"/>
    </source>
</evidence>
<dbReference type="Gene3D" id="3.10.450.710">
    <property type="entry name" value="Tgt2/MlaC"/>
    <property type="match status" value="1"/>
</dbReference>
<sequence>MKRFVSAIALACSCFAYTASTAQVYAAEQAQFANIQDPRDLFEKVTQSAFKRFKASWTEVKQEPDLLKQIIREELLPYIDHEYAAFKVLGKYVRDVNADDRKAFVDAFSDYIVTVYAQLFTQYRETQDIVVQPTNTSDDSKIAVVRSKIVEPGRPDIDVIFKLIYRNDQWRAFDMEAEGISVLSTKRKEIGAAMPRLGIDGIIKDLKQKAARKLTFKSDDSEPQS</sequence>
<dbReference type="InterPro" id="IPR008869">
    <property type="entry name" value="MlaC/ttg2D"/>
</dbReference>
<dbReference type="PANTHER" id="PTHR36573:SF1">
    <property type="entry name" value="INTERMEMBRANE PHOSPHOLIPID TRANSPORT SYSTEM BINDING PROTEIN MLAC"/>
    <property type="match status" value="1"/>
</dbReference>
<dbReference type="PIRSF" id="PIRSF004649">
    <property type="entry name" value="MlaC"/>
    <property type="match status" value="1"/>
</dbReference>
<dbReference type="EMBL" id="ARZY01000029">
    <property type="protein sequence ID" value="EWH09138.1"/>
    <property type="molecule type" value="Genomic_DNA"/>
</dbReference>
<dbReference type="RefSeq" id="WP_035015495.1">
    <property type="nucleotide sequence ID" value="NZ_ARZY01000029.1"/>
</dbReference>
<comment type="caution">
    <text evidence="2">The sequence shown here is derived from an EMBL/GenBank/DDBJ whole genome shotgun (WGS) entry which is preliminary data.</text>
</comment>
<dbReference type="Pfam" id="PF05494">
    <property type="entry name" value="MlaC"/>
    <property type="match status" value="1"/>
</dbReference>
<accession>W7QMK1</accession>
<proteinExistence type="predicted"/>
<dbReference type="OrthoDB" id="9787053at2"/>
<keyword evidence="3" id="KW-1185">Reference proteome</keyword>
<dbReference type="InterPro" id="IPR042245">
    <property type="entry name" value="Tgt2/MlaC_sf"/>
</dbReference>
<dbReference type="eggNOG" id="COG2854">
    <property type="taxonomic scope" value="Bacteria"/>
</dbReference>
<dbReference type="PANTHER" id="PTHR36573">
    <property type="entry name" value="INTERMEMBRANE PHOSPHOLIPID TRANSPORT SYSTEM BINDING PROTEIN MLAC"/>
    <property type="match status" value="1"/>
</dbReference>
<gene>
    <name evidence="2" type="ORF">DS2_14229</name>
</gene>
<reference evidence="2 3" key="1">
    <citation type="journal article" date="2014" name="Genome Announc.">
        <title>Draft Genome Sequence of the Agar-Degrading Bacterium Catenovulum sp. Strain DS-2, Isolated from Intestines of Haliotis diversicolor.</title>
        <authorList>
            <person name="Shan D."/>
            <person name="Li X."/>
            <person name="Gu Z."/>
            <person name="Wei G."/>
            <person name="Gao Z."/>
            <person name="Shao Z."/>
        </authorList>
    </citation>
    <scope>NUCLEOTIDE SEQUENCE [LARGE SCALE GENOMIC DNA]</scope>
    <source>
        <strain evidence="2 3">DS-2</strain>
    </source>
</reference>
<feature type="signal peptide" evidence="1">
    <location>
        <begin position="1"/>
        <end position="22"/>
    </location>
</feature>
<organism evidence="2 3">
    <name type="scientific">Catenovulum agarivorans DS-2</name>
    <dbReference type="NCBI Taxonomy" id="1328313"/>
    <lineage>
        <taxon>Bacteria</taxon>
        <taxon>Pseudomonadati</taxon>
        <taxon>Pseudomonadota</taxon>
        <taxon>Gammaproteobacteria</taxon>
        <taxon>Alteromonadales</taxon>
        <taxon>Alteromonadaceae</taxon>
        <taxon>Catenovulum</taxon>
    </lineage>
</organism>